<comment type="caution">
    <text evidence="3">The sequence shown here is derived from an EMBL/GenBank/DDBJ whole genome shotgun (WGS) entry which is preliminary data.</text>
</comment>
<dbReference type="Proteomes" id="UP000886751">
    <property type="component" value="Unassembled WGS sequence"/>
</dbReference>
<reference evidence="3" key="2">
    <citation type="submission" date="2021-04" db="EMBL/GenBank/DDBJ databases">
        <authorList>
            <person name="Gilroy R."/>
        </authorList>
    </citation>
    <scope>NUCLEOTIDE SEQUENCE</scope>
    <source>
        <strain evidence="3">ChiHecec2B26-7398</strain>
    </source>
</reference>
<accession>A0A9D2BV23</accession>
<dbReference type="PANTHER" id="PTHR12526">
    <property type="entry name" value="GLYCOSYLTRANSFERASE"/>
    <property type="match status" value="1"/>
</dbReference>
<evidence type="ECO:0000313" key="4">
    <source>
        <dbReference type="Proteomes" id="UP000886751"/>
    </source>
</evidence>
<reference evidence="3" key="1">
    <citation type="journal article" date="2021" name="PeerJ">
        <title>Extensive microbial diversity within the chicken gut microbiome revealed by metagenomics and culture.</title>
        <authorList>
            <person name="Gilroy R."/>
            <person name="Ravi A."/>
            <person name="Getino M."/>
            <person name="Pursley I."/>
            <person name="Horton D.L."/>
            <person name="Alikhan N.F."/>
            <person name="Baker D."/>
            <person name="Gharbi K."/>
            <person name="Hall N."/>
            <person name="Watson M."/>
            <person name="Adriaenssens E.M."/>
            <person name="Foster-Nyarko E."/>
            <person name="Jarju S."/>
            <person name="Secka A."/>
            <person name="Antonio M."/>
            <person name="Oren A."/>
            <person name="Chaudhuri R.R."/>
            <person name="La Ragione R."/>
            <person name="Hildebrand F."/>
            <person name="Pallen M.J."/>
        </authorList>
    </citation>
    <scope>NUCLEOTIDE SEQUENCE</scope>
    <source>
        <strain evidence="3">ChiHecec2B26-7398</strain>
    </source>
</reference>
<evidence type="ECO:0000313" key="3">
    <source>
        <dbReference type="EMBL" id="HIX95213.1"/>
    </source>
</evidence>
<feature type="domain" description="Glycosyl transferase family 1" evidence="1">
    <location>
        <begin position="218"/>
        <end position="364"/>
    </location>
</feature>
<protein>
    <submittedName>
        <fullName evidence="3">Glycosyltransferase family 4 protein</fullName>
    </submittedName>
</protein>
<name>A0A9D2BV23_9FIRM</name>
<dbReference type="Gene3D" id="3.40.50.2000">
    <property type="entry name" value="Glycogen Phosphorylase B"/>
    <property type="match status" value="2"/>
</dbReference>
<dbReference type="SUPFAM" id="SSF53756">
    <property type="entry name" value="UDP-Glycosyltransferase/glycogen phosphorylase"/>
    <property type="match status" value="1"/>
</dbReference>
<dbReference type="InterPro" id="IPR028098">
    <property type="entry name" value="Glyco_trans_4-like_N"/>
</dbReference>
<dbReference type="Pfam" id="PF00534">
    <property type="entry name" value="Glycos_transf_1"/>
    <property type="match status" value="1"/>
</dbReference>
<gene>
    <name evidence="3" type="ORF">H9846_07120</name>
</gene>
<dbReference type="CDD" id="cd03794">
    <property type="entry name" value="GT4_WbuB-like"/>
    <property type="match status" value="1"/>
</dbReference>
<proteinExistence type="predicted"/>
<sequence length="409" mass="45360">MKILVICQHYWPEPYPLPDLCEELVRRGHTVDVVTDVPNYPMGVTYPGYRRGARRREEHNGVHITRTFTIARRHNAVFRLLNYYSYAWSSSLHARRLPGGYDVVFANQTSPVMMASAAFAYARRHGVKVVLYCMDLWPACLAAGGVGERSPVYRFFGRQARRLYNLPDRVLITSQMFRDYLVTQHGVDDAKIAYLPQYAAAQFDALPPADPGKPTVDLMFAGNVGAAQDLTTVLRAAELLRGEARLHWHIVGDGSELARLQALAAQKQLDCVHFHGRQPPEAMPRYYAMADAMLVTLTADRFISLTLPGKVQSYMAAGKPILAAADGEIPRVIGAAQCGWCAPAGDAAALADAVRQFLHCPDKAQLGRSARAYYEAHFTRRRFMDALERELAACARQAGPDTAQKGGLP</sequence>
<dbReference type="EMBL" id="DXEI01000107">
    <property type="protein sequence ID" value="HIX95213.1"/>
    <property type="molecule type" value="Genomic_DNA"/>
</dbReference>
<organism evidence="3 4">
    <name type="scientific">Candidatus Gemmiger excrementipullorum</name>
    <dbReference type="NCBI Taxonomy" id="2838610"/>
    <lineage>
        <taxon>Bacteria</taxon>
        <taxon>Bacillati</taxon>
        <taxon>Bacillota</taxon>
        <taxon>Clostridia</taxon>
        <taxon>Eubacteriales</taxon>
        <taxon>Gemmiger</taxon>
    </lineage>
</organism>
<dbReference type="Pfam" id="PF13579">
    <property type="entry name" value="Glyco_trans_4_4"/>
    <property type="match status" value="1"/>
</dbReference>
<evidence type="ECO:0000259" key="2">
    <source>
        <dbReference type="Pfam" id="PF13579"/>
    </source>
</evidence>
<dbReference type="GO" id="GO:0016757">
    <property type="term" value="F:glycosyltransferase activity"/>
    <property type="evidence" value="ECO:0007669"/>
    <property type="project" value="InterPro"/>
</dbReference>
<dbReference type="PANTHER" id="PTHR12526:SF609">
    <property type="entry name" value="LIPOPOLYSACCHARIDE BIOSYNTHESIS PROTEIN"/>
    <property type="match status" value="1"/>
</dbReference>
<dbReference type="InterPro" id="IPR001296">
    <property type="entry name" value="Glyco_trans_1"/>
</dbReference>
<dbReference type="AlphaFoldDB" id="A0A9D2BV23"/>
<feature type="domain" description="Glycosyltransferase subfamily 4-like N-terminal" evidence="2">
    <location>
        <begin position="19"/>
        <end position="196"/>
    </location>
</feature>
<evidence type="ECO:0000259" key="1">
    <source>
        <dbReference type="Pfam" id="PF00534"/>
    </source>
</evidence>